<accession>A0A9P6AD00</accession>
<feature type="compositionally biased region" description="Polar residues" evidence="1">
    <location>
        <begin position="12"/>
        <end position="25"/>
    </location>
</feature>
<reference evidence="2" key="1">
    <citation type="journal article" date="2020" name="Nat. Commun.">
        <title>Large-scale genome sequencing of mycorrhizal fungi provides insights into the early evolution of symbiotic traits.</title>
        <authorList>
            <person name="Miyauchi S."/>
            <person name="Kiss E."/>
            <person name="Kuo A."/>
            <person name="Drula E."/>
            <person name="Kohler A."/>
            <person name="Sanchez-Garcia M."/>
            <person name="Morin E."/>
            <person name="Andreopoulos B."/>
            <person name="Barry K.W."/>
            <person name="Bonito G."/>
            <person name="Buee M."/>
            <person name="Carver A."/>
            <person name="Chen C."/>
            <person name="Cichocki N."/>
            <person name="Clum A."/>
            <person name="Culley D."/>
            <person name="Crous P.W."/>
            <person name="Fauchery L."/>
            <person name="Girlanda M."/>
            <person name="Hayes R.D."/>
            <person name="Keri Z."/>
            <person name="LaButti K."/>
            <person name="Lipzen A."/>
            <person name="Lombard V."/>
            <person name="Magnuson J."/>
            <person name="Maillard F."/>
            <person name="Murat C."/>
            <person name="Nolan M."/>
            <person name="Ohm R.A."/>
            <person name="Pangilinan J."/>
            <person name="Pereira M.F."/>
            <person name="Perotto S."/>
            <person name="Peter M."/>
            <person name="Pfister S."/>
            <person name="Riley R."/>
            <person name="Sitrit Y."/>
            <person name="Stielow J.B."/>
            <person name="Szollosi G."/>
            <person name="Zifcakova L."/>
            <person name="Stursova M."/>
            <person name="Spatafora J.W."/>
            <person name="Tedersoo L."/>
            <person name="Vaario L.M."/>
            <person name="Yamada A."/>
            <person name="Yan M."/>
            <person name="Wang P."/>
            <person name="Xu J."/>
            <person name="Bruns T."/>
            <person name="Baldrian P."/>
            <person name="Vilgalys R."/>
            <person name="Dunand C."/>
            <person name="Henrissat B."/>
            <person name="Grigoriev I.V."/>
            <person name="Hibbett D."/>
            <person name="Nagy L.G."/>
            <person name="Martin F.M."/>
        </authorList>
    </citation>
    <scope>NUCLEOTIDE SEQUENCE</scope>
    <source>
        <strain evidence="2">UP504</strain>
    </source>
</reference>
<dbReference type="EMBL" id="MU129357">
    <property type="protein sequence ID" value="KAF9503443.1"/>
    <property type="molecule type" value="Genomic_DNA"/>
</dbReference>
<feature type="region of interest" description="Disordered" evidence="1">
    <location>
        <begin position="103"/>
        <end position="123"/>
    </location>
</feature>
<gene>
    <name evidence="2" type="ORF">BS47DRAFT_1449412</name>
</gene>
<feature type="region of interest" description="Disordered" evidence="1">
    <location>
        <begin position="1"/>
        <end position="35"/>
    </location>
</feature>
<comment type="caution">
    <text evidence="2">The sequence shown here is derived from an EMBL/GenBank/DDBJ whole genome shotgun (WGS) entry which is preliminary data.</text>
</comment>
<protein>
    <submittedName>
        <fullName evidence="2">Uncharacterized protein</fullName>
    </submittedName>
</protein>
<proteinExistence type="predicted"/>
<keyword evidence="3" id="KW-1185">Reference proteome</keyword>
<evidence type="ECO:0000256" key="1">
    <source>
        <dbReference type="SAM" id="MobiDB-lite"/>
    </source>
</evidence>
<sequence length="248" mass="26874">MSPKSWGELDSTLFSPTKRTTSQCTPGKEPKSSIPEEDFKGILELAHQISCNIEAGNQIATQLATLLEDIHTCFDTLAADMSAIPSNTPPPLLPSYSQALSLGKTSAPTGHQKTAPPPMPTPKSCNPELDLTLIQSHPANLVYPTTLFPELKQLMDTAIIDTDGNPLKVHAVSYCVSKDIIITMSLVSDADCLCFNTSWVPLLSKELTLYHPIYAIIEHCIPTSFDPSSKDDLKDLQQSNPGILDSLA</sequence>
<feature type="compositionally biased region" description="Polar residues" evidence="1">
    <location>
        <begin position="103"/>
        <end position="112"/>
    </location>
</feature>
<evidence type="ECO:0000313" key="3">
    <source>
        <dbReference type="Proteomes" id="UP000886523"/>
    </source>
</evidence>
<dbReference type="Proteomes" id="UP000886523">
    <property type="component" value="Unassembled WGS sequence"/>
</dbReference>
<name>A0A9P6AD00_9AGAM</name>
<evidence type="ECO:0000313" key="2">
    <source>
        <dbReference type="EMBL" id="KAF9503443.1"/>
    </source>
</evidence>
<organism evidence="2 3">
    <name type="scientific">Hydnum rufescens UP504</name>
    <dbReference type="NCBI Taxonomy" id="1448309"/>
    <lineage>
        <taxon>Eukaryota</taxon>
        <taxon>Fungi</taxon>
        <taxon>Dikarya</taxon>
        <taxon>Basidiomycota</taxon>
        <taxon>Agaricomycotina</taxon>
        <taxon>Agaricomycetes</taxon>
        <taxon>Cantharellales</taxon>
        <taxon>Hydnaceae</taxon>
        <taxon>Hydnum</taxon>
    </lineage>
</organism>
<dbReference type="AlphaFoldDB" id="A0A9P6AD00"/>